<keyword evidence="2" id="KW-0031">Aminopeptidase</keyword>
<proteinExistence type="predicted"/>
<name>A0A5C5RI11_9ACTN</name>
<keyword evidence="2" id="KW-0378">Hydrolase</keyword>
<sequence>VTSQPISNPKEQDFGNFMFFETLTLFPIDTRLMERSLLTAEEIEWVNQYHQSVYEKLAPRIEDEAVLAWLKERTAAI</sequence>
<protein>
    <submittedName>
        <fullName evidence="2">Aminopeptidase P family protein</fullName>
    </submittedName>
</protein>
<feature type="domain" description="Peptidase M24 C-terminal" evidence="1">
    <location>
        <begin position="16"/>
        <end position="77"/>
    </location>
</feature>
<accession>A0A5C5RI11</accession>
<dbReference type="Proteomes" id="UP000319375">
    <property type="component" value="Unassembled WGS sequence"/>
</dbReference>
<dbReference type="PANTHER" id="PTHR43763">
    <property type="entry name" value="XAA-PRO AMINOPEPTIDASE 1"/>
    <property type="match status" value="1"/>
</dbReference>
<organism evidence="2 3">
    <name type="scientific">Tsukamurella conjunctivitidis</name>
    <dbReference type="NCBI Taxonomy" id="2592068"/>
    <lineage>
        <taxon>Bacteria</taxon>
        <taxon>Bacillati</taxon>
        <taxon>Actinomycetota</taxon>
        <taxon>Actinomycetes</taxon>
        <taxon>Mycobacteriales</taxon>
        <taxon>Tsukamurellaceae</taxon>
        <taxon>Tsukamurella</taxon>
    </lineage>
</organism>
<evidence type="ECO:0000313" key="3">
    <source>
        <dbReference type="Proteomes" id="UP000319375"/>
    </source>
</evidence>
<dbReference type="Pfam" id="PF16188">
    <property type="entry name" value="Peptidase_M24_C"/>
    <property type="match status" value="1"/>
</dbReference>
<dbReference type="InterPro" id="IPR036005">
    <property type="entry name" value="Creatinase/aminopeptidase-like"/>
</dbReference>
<keyword evidence="3" id="KW-1185">Reference proteome</keyword>
<comment type="caution">
    <text evidence="2">The sequence shown here is derived from an EMBL/GenBank/DDBJ whole genome shotgun (WGS) entry which is preliminary data.</text>
</comment>
<dbReference type="InterPro" id="IPR032416">
    <property type="entry name" value="Peptidase_M24_C"/>
</dbReference>
<dbReference type="Gene3D" id="3.90.230.10">
    <property type="entry name" value="Creatinase/methionine aminopeptidase superfamily"/>
    <property type="match status" value="1"/>
</dbReference>
<evidence type="ECO:0000313" key="2">
    <source>
        <dbReference type="EMBL" id="TWS22274.1"/>
    </source>
</evidence>
<dbReference type="InterPro" id="IPR050422">
    <property type="entry name" value="X-Pro_aminopeptidase_P"/>
</dbReference>
<dbReference type="PANTHER" id="PTHR43763:SF6">
    <property type="entry name" value="XAA-PRO AMINOPEPTIDASE 1"/>
    <property type="match status" value="1"/>
</dbReference>
<gene>
    <name evidence="2" type="ORF">FK530_24720</name>
</gene>
<reference evidence="2 3" key="1">
    <citation type="submission" date="2019-06" db="EMBL/GenBank/DDBJ databases">
        <title>Tsukamurella conjunctivitidis sp. nov., Tsukamurella assacharolytica sp. nov. and Tsukamurella sputae sp. nov. isolated from patients with conjunctivitis, bacteraemia (lymphoma) and respiratory infection (sputum) in Hong Kong.</title>
        <authorList>
            <person name="Teng J.L.L."/>
            <person name="Lee H.H."/>
            <person name="Fong J.Y.H."/>
            <person name="Fok K.M.N."/>
            <person name="Lau S.K.P."/>
            <person name="Woo P.C.Y."/>
        </authorList>
    </citation>
    <scope>NUCLEOTIDE SEQUENCE [LARGE SCALE GENOMIC DNA]</scope>
    <source>
        <strain evidence="2 3">HKU72</strain>
    </source>
</reference>
<keyword evidence="2" id="KW-0645">Protease</keyword>
<dbReference type="EMBL" id="VIGX01000133">
    <property type="protein sequence ID" value="TWS22274.1"/>
    <property type="molecule type" value="Genomic_DNA"/>
</dbReference>
<dbReference type="GO" id="GO:0004177">
    <property type="term" value="F:aminopeptidase activity"/>
    <property type="evidence" value="ECO:0007669"/>
    <property type="project" value="UniProtKB-KW"/>
</dbReference>
<feature type="non-terminal residue" evidence="2">
    <location>
        <position position="1"/>
    </location>
</feature>
<evidence type="ECO:0000259" key="1">
    <source>
        <dbReference type="Pfam" id="PF16188"/>
    </source>
</evidence>
<dbReference type="AlphaFoldDB" id="A0A5C5RI11"/>